<feature type="region of interest" description="Disordered" evidence="1">
    <location>
        <begin position="326"/>
        <end position="353"/>
    </location>
</feature>
<feature type="transmembrane region" description="Helical" evidence="2">
    <location>
        <begin position="34"/>
        <end position="56"/>
    </location>
</feature>
<name>A0A812SKQ1_9DINO</name>
<evidence type="ECO:0008006" key="6">
    <source>
        <dbReference type="Google" id="ProtNLM"/>
    </source>
</evidence>
<keyword evidence="2" id="KW-0472">Membrane</keyword>
<dbReference type="EMBL" id="CAJNJA010021919">
    <property type="protein sequence ID" value="CAE7484101.1"/>
    <property type="molecule type" value="Genomic_DNA"/>
</dbReference>
<feature type="signal peptide" evidence="3">
    <location>
        <begin position="1"/>
        <end position="20"/>
    </location>
</feature>
<protein>
    <recommendedName>
        <fullName evidence="6">Transmembrane protein</fullName>
    </recommendedName>
</protein>
<feature type="compositionally biased region" description="Low complexity" evidence="1">
    <location>
        <begin position="263"/>
        <end position="282"/>
    </location>
</feature>
<evidence type="ECO:0000256" key="2">
    <source>
        <dbReference type="SAM" id="Phobius"/>
    </source>
</evidence>
<keyword evidence="2" id="KW-0812">Transmembrane</keyword>
<dbReference type="AlphaFoldDB" id="A0A812SKQ1"/>
<dbReference type="Proteomes" id="UP000601435">
    <property type="component" value="Unassembled WGS sequence"/>
</dbReference>
<evidence type="ECO:0000313" key="5">
    <source>
        <dbReference type="Proteomes" id="UP000601435"/>
    </source>
</evidence>
<sequence length="353" mass="38862">MIALLRVSLAFLCNFASGPATVLSNKSVFTHAHFHYPVALTICHYVFTWLTVRLLARFGVYERMSLQLLPPKADSPAKDRGMESLQHCVECFLVPEFGWHVSNGETADDSIRGALGLCHVWQKTYCLASCPAHHGGFWHQPVHCFWNPERRSHAFWSGSGATVDTFRSGPERFDYPRGAAARWHFTLINKRRVHLDGEEEVVAAVIAVVVAVELGLSVPGTLKGRTPKEQSATQSFESPVSNEAVSLTGTARLGDQGLETFHSGVSSSGRRARGAAAESGPSLAEIGSRSKLEAVKGSVDKRVSTMHYQRRAAGTETREALTPRRLRADHVQRREAELQRCPKKAPVSRGLQV</sequence>
<organism evidence="4 5">
    <name type="scientific">Symbiodinium necroappetens</name>
    <dbReference type="NCBI Taxonomy" id="1628268"/>
    <lineage>
        <taxon>Eukaryota</taxon>
        <taxon>Sar</taxon>
        <taxon>Alveolata</taxon>
        <taxon>Dinophyceae</taxon>
        <taxon>Suessiales</taxon>
        <taxon>Symbiodiniaceae</taxon>
        <taxon>Symbiodinium</taxon>
    </lineage>
</organism>
<evidence type="ECO:0000256" key="3">
    <source>
        <dbReference type="SAM" id="SignalP"/>
    </source>
</evidence>
<feature type="compositionally biased region" description="Basic and acidic residues" evidence="1">
    <location>
        <begin position="326"/>
        <end position="340"/>
    </location>
</feature>
<feature type="region of interest" description="Disordered" evidence="1">
    <location>
        <begin position="262"/>
        <end position="284"/>
    </location>
</feature>
<comment type="caution">
    <text evidence="4">The sequence shown here is derived from an EMBL/GenBank/DDBJ whole genome shotgun (WGS) entry which is preliminary data.</text>
</comment>
<keyword evidence="2" id="KW-1133">Transmembrane helix</keyword>
<evidence type="ECO:0000313" key="4">
    <source>
        <dbReference type="EMBL" id="CAE7484101.1"/>
    </source>
</evidence>
<gene>
    <name evidence="4" type="ORF">SNEC2469_LOCUS13731</name>
</gene>
<feature type="chain" id="PRO_5032488918" description="Transmembrane protein" evidence="3">
    <location>
        <begin position="21"/>
        <end position="353"/>
    </location>
</feature>
<feature type="compositionally biased region" description="Polar residues" evidence="1">
    <location>
        <begin position="229"/>
        <end position="243"/>
    </location>
</feature>
<accession>A0A812SKQ1</accession>
<keyword evidence="5" id="KW-1185">Reference proteome</keyword>
<evidence type="ECO:0000256" key="1">
    <source>
        <dbReference type="SAM" id="MobiDB-lite"/>
    </source>
</evidence>
<proteinExistence type="predicted"/>
<keyword evidence="3" id="KW-0732">Signal</keyword>
<reference evidence="4" key="1">
    <citation type="submission" date="2021-02" db="EMBL/GenBank/DDBJ databases">
        <authorList>
            <person name="Dougan E. K."/>
            <person name="Rhodes N."/>
            <person name="Thang M."/>
            <person name="Chan C."/>
        </authorList>
    </citation>
    <scope>NUCLEOTIDE SEQUENCE</scope>
</reference>
<feature type="region of interest" description="Disordered" evidence="1">
    <location>
        <begin position="220"/>
        <end position="243"/>
    </location>
</feature>